<dbReference type="InterPro" id="IPR004556">
    <property type="entry name" value="HemK-like"/>
</dbReference>
<accession>A0A6P4YY08</accession>
<reference evidence="7" key="1">
    <citation type="submission" date="2025-08" db="UniProtKB">
        <authorList>
            <consortium name="RefSeq"/>
        </authorList>
    </citation>
    <scope>IDENTIFICATION</scope>
    <source>
        <tissue evidence="7">Gonad</tissue>
    </source>
</reference>
<gene>
    <name evidence="7" type="primary">LOC109477420</name>
</gene>
<evidence type="ECO:0000256" key="2">
    <source>
        <dbReference type="ARBA" id="ARBA00022679"/>
    </source>
</evidence>
<dbReference type="PANTHER" id="PTHR18895">
    <property type="entry name" value="HEMK METHYLTRANSFERASE"/>
    <property type="match status" value="1"/>
</dbReference>
<evidence type="ECO:0000259" key="5">
    <source>
        <dbReference type="Pfam" id="PF17827"/>
    </source>
</evidence>
<feature type="domain" description="Release factor glutamine methyltransferase N-terminal" evidence="5">
    <location>
        <begin position="114"/>
        <end position="184"/>
    </location>
</feature>
<keyword evidence="1" id="KW-0489">Methyltransferase</keyword>
<dbReference type="RefSeq" id="XP_019634245.1">
    <property type="nucleotide sequence ID" value="XM_019778686.1"/>
</dbReference>
<dbReference type="InterPro" id="IPR050320">
    <property type="entry name" value="N5-glutamine_MTase"/>
</dbReference>
<dbReference type="Pfam" id="PF13847">
    <property type="entry name" value="Methyltransf_31"/>
    <property type="match status" value="1"/>
</dbReference>
<evidence type="ECO:0000259" key="4">
    <source>
        <dbReference type="Pfam" id="PF13847"/>
    </source>
</evidence>
<feature type="domain" description="Methyltransferase" evidence="4">
    <location>
        <begin position="226"/>
        <end position="355"/>
    </location>
</feature>
<dbReference type="AlphaFoldDB" id="A0A6P4YY08"/>
<evidence type="ECO:0000256" key="1">
    <source>
        <dbReference type="ARBA" id="ARBA00022603"/>
    </source>
</evidence>
<dbReference type="KEGG" id="bbel:109477420"/>
<organism evidence="6 7">
    <name type="scientific">Branchiostoma belcheri</name>
    <name type="common">Amphioxus</name>
    <dbReference type="NCBI Taxonomy" id="7741"/>
    <lineage>
        <taxon>Eukaryota</taxon>
        <taxon>Metazoa</taxon>
        <taxon>Chordata</taxon>
        <taxon>Cephalochordata</taxon>
        <taxon>Leptocardii</taxon>
        <taxon>Amphioxiformes</taxon>
        <taxon>Branchiostomatidae</taxon>
        <taxon>Branchiostoma</taxon>
    </lineage>
</organism>
<dbReference type="SUPFAM" id="SSF53335">
    <property type="entry name" value="S-adenosyl-L-methionine-dependent methyltransferases"/>
    <property type="match status" value="1"/>
</dbReference>
<dbReference type="Gene3D" id="1.10.8.10">
    <property type="entry name" value="DNA helicase RuvA subunit, C-terminal domain"/>
    <property type="match status" value="1"/>
</dbReference>
<keyword evidence="2" id="KW-0808">Transferase</keyword>
<dbReference type="Proteomes" id="UP000515135">
    <property type="component" value="Unplaced"/>
</dbReference>
<evidence type="ECO:0000313" key="7">
    <source>
        <dbReference type="RefSeq" id="XP_019634245.1"/>
    </source>
</evidence>
<dbReference type="InterPro" id="IPR002052">
    <property type="entry name" value="DNA_methylase_N6_adenine_CS"/>
</dbReference>
<dbReference type="InterPro" id="IPR029063">
    <property type="entry name" value="SAM-dependent_MTases_sf"/>
</dbReference>
<name>A0A6P4YY08_BRABE</name>
<dbReference type="GO" id="GO:0032259">
    <property type="term" value="P:methylation"/>
    <property type="evidence" value="ECO:0007669"/>
    <property type="project" value="UniProtKB-KW"/>
</dbReference>
<dbReference type="InterPro" id="IPR019874">
    <property type="entry name" value="RF_methyltr_PrmC"/>
</dbReference>
<dbReference type="OrthoDB" id="269872at2759"/>
<keyword evidence="6" id="KW-1185">Reference proteome</keyword>
<dbReference type="InterPro" id="IPR025714">
    <property type="entry name" value="Methyltranfer_dom"/>
</dbReference>
<dbReference type="Gene3D" id="3.40.50.150">
    <property type="entry name" value="Vaccinia Virus protein VP39"/>
    <property type="match status" value="1"/>
</dbReference>
<dbReference type="Pfam" id="PF17827">
    <property type="entry name" value="PrmC_N"/>
    <property type="match status" value="1"/>
</dbReference>
<dbReference type="GO" id="GO:0005739">
    <property type="term" value="C:mitochondrion"/>
    <property type="evidence" value="ECO:0007669"/>
    <property type="project" value="TreeGrafter"/>
</dbReference>
<dbReference type="NCBIfam" id="TIGR00536">
    <property type="entry name" value="hemK_fam"/>
    <property type="match status" value="1"/>
</dbReference>
<dbReference type="CDD" id="cd02440">
    <property type="entry name" value="AdoMet_MTases"/>
    <property type="match status" value="1"/>
</dbReference>
<dbReference type="PROSITE" id="PS00092">
    <property type="entry name" value="N6_MTASE"/>
    <property type="match status" value="1"/>
</dbReference>
<keyword evidence="3" id="KW-0949">S-adenosyl-L-methionine</keyword>
<dbReference type="PANTHER" id="PTHR18895:SF74">
    <property type="entry name" value="MTRF1L RELEASE FACTOR GLUTAMINE METHYLTRANSFERASE"/>
    <property type="match status" value="1"/>
</dbReference>
<evidence type="ECO:0000256" key="3">
    <source>
        <dbReference type="ARBA" id="ARBA00022691"/>
    </source>
</evidence>
<evidence type="ECO:0000313" key="6">
    <source>
        <dbReference type="Proteomes" id="UP000515135"/>
    </source>
</evidence>
<proteinExistence type="predicted"/>
<sequence length="400" mass="46139">MRHLLQRVLQQDRTFYWKRLSNLRACTQGVRLRTCTTIYSSKVDQCCYPVTVSQHCLNYREFHSTSKCLPSSLHSSKSTNSSIARLRPYCTNVTTRHEDGELLRDTLDNISVLEAVSYWTAEFETAGVPEPDASAEYIAAHVLGYKSFSLISPLVQNLTAEERTRMSELCQKRMKRMPIQYILGEWDFRDLNLIMRPPVFIPRPETEELVEHLWMYIQEDLTRQEDELAILEVGCGSGAISLSLLQEFPQAHCTAVDMTKEAVELTQHNAERLGLSGRLDVKQMQFNTSADFETKFDVIVSNPPYIWTQDMETLEREVAGYENYCALHGGTDGMGVIRDIIHTGHRLLKPGGSIWLEVDPRHPDMIQTYLHNHLQYQLHLTGVYQDFNNRPRFCCLELRE</sequence>
<protein>
    <submittedName>
        <fullName evidence="7">HemK methyltransferase family member 1-like</fullName>
    </submittedName>
</protein>
<dbReference type="GO" id="GO:0003676">
    <property type="term" value="F:nucleic acid binding"/>
    <property type="evidence" value="ECO:0007669"/>
    <property type="project" value="InterPro"/>
</dbReference>
<dbReference type="NCBIfam" id="TIGR03534">
    <property type="entry name" value="RF_mod_PrmC"/>
    <property type="match status" value="1"/>
</dbReference>
<dbReference type="GO" id="GO:0102559">
    <property type="term" value="F:peptide chain release factor N(5)-glutamine methyltransferase activity"/>
    <property type="evidence" value="ECO:0007669"/>
    <property type="project" value="UniProtKB-EC"/>
</dbReference>
<dbReference type="GeneID" id="109477420"/>
<dbReference type="InterPro" id="IPR040758">
    <property type="entry name" value="PrmC_N"/>
</dbReference>